<dbReference type="EMBL" id="BGZP01000001">
    <property type="protein sequence ID" value="GBR77373.1"/>
    <property type="molecule type" value="Genomic_DNA"/>
</dbReference>
<reference evidence="1 2" key="1">
    <citation type="journal article" date="2019" name="ISME J.">
        <title>Genome analyses of uncultured TG2/ZB3 bacteria in 'Margulisbacteria' specifically attached to ectosymbiotic spirochetes of protists in the termite gut.</title>
        <authorList>
            <person name="Utami Y.D."/>
            <person name="Kuwahara H."/>
            <person name="Igai K."/>
            <person name="Murakami T."/>
            <person name="Sugaya K."/>
            <person name="Morikawa T."/>
            <person name="Nagura Y."/>
            <person name="Yuki M."/>
            <person name="Deevong P."/>
            <person name="Inoue T."/>
            <person name="Kihara K."/>
            <person name="Lo N."/>
            <person name="Yamada A."/>
            <person name="Ohkuma M."/>
            <person name="Hongoh Y."/>
        </authorList>
    </citation>
    <scope>NUCLEOTIDE SEQUENCE [LARGE SCALE GENOMIC DNA]</scope>
    <source>
        <strain evidence="1">RsDinE6-01</strain>
    </source>
</reference>
<dbReference type="CDD" id="cd00565">
    <property type="entry name" value="Ubl_ThiS"/>
    <property type="match status" value="1"/>
</dbReference>
<dbReference type="Pfam" id="PF02597">
    <property type="entry name" value="ThiS"/>
    <property type="match status" value="1"/>
</dbReference>
<proteinExistence type="predicted"/>
<accession>A0A388TJ96</accession>
<gene>
    <name evidence="1" type="primary">thiS</name>
    <name evidence="1" type="ORF">RDn1_032</name>
</gene>
<keyword evidence="2" id="KW-1185">Reference proteome</keyword>
<dbReference type="InterPro" id="IPR016155">
    <property type="entry name" value="Mopterin_synth/thiamin_S_b"/>
</dbReference>
<name>A0A388TJ96_9BACT</name>
<evidence type="ECO:0000313" key="2">
    <source>
        <dbReference type="Proteomes" id="UP000282196"/>
    </source>
</evidence>
<dbReference type="AlphaFoldDB" id="A0A388TJ96"/>
<dbReference type="InterPro" id="IPR010035">
    <property type="entry name" value="Thi_S"/>
</dbReference>
<organism evidence="1 2">
    <name type="scientific">Candidatus Termititenax dinenymphae</name>
    <dbReference type="NCBI Taxonomy" id="2218523"/>
    <lineage>
        <taxon>Bacteria</taxon>
        <taxon>Bacillati</taxon>
        <taxon>Candidatus Margulisiibacteriota</taxon>
        <taxon>Candidatus Termititenacia</taxon>
        <taxon>Candidatus Termititenacales</taxon>
        <taxon>Candidatus Termititenacaceae</taxon>
        <taxon>Candidatus Termititenax</taxon>
    </lineage>
</organism>
<dbReference type="SUPFAM" id="SSF54285">
    <property type="entry name" value="MoaD/ThiS"/>
    <property type="match status" value="1"/>
</dbReference>
<dbReference type="InterPro" id="IPR012675">
    <property type="entry name" value="Beta-grasp_dom_sf"/>
</dbReference>
<evidence type="ECO:0000313" key="1">
    <source>
        <dbReference type="EMBL" id="GBR77373.1"/>
    </source>
</evidence>
<dbReference type="PANTHER" id="PTHR34472:SF1">
    <property type="entry name" value="SULFUR CARRIER PROTEIN THIS"/>
    <property type="match status" value="1"/>
</dbReference>
<comment type="caution">
    <text evidence="1">The sequence shown here is derived from an EMBL/GenBank/DDBJ whole genome shotgun (WGS) entry which is preliminary data.</text>
</comment>
<dbReference type="Gene3D" id="3.10.20.30">
    <property type="match status" value="1"/>
</dbReference>
<dbReference type="PANTHER" id="PTHR34472">
    <property type="entry name" value="SULFUR CARRIER PROTEIN THIS"/>
    <property type="match status" value="1"/>
</dbReference>
<dbReference type="Proteomes" id="UP000282196">
    <property type="component" value="Unassembled WGS sequence"/>
</dbReference>
<dbReference type="NCBIfam" id="TIGR01683">
    <property type="entry name" value="thiS"/>
    <property type="match status" value="1"/>
</dbReference>
<protein>
    <submittedName>
        <fullName evidence="1">Thiamine biosynthesis protein ThiS</fullName>
    </submittedName>
</protein>
<dbReference type="InterPro" id="IPR003749">
    <property type="entry name" value="ThiS/MoaD-like"/>
</dbReference>
<sequence>MKITLNGQPQEIADGLNIQSLIEQLNLTSQALVVEYNDTILQQEDWPKTVLSENDRLELIKFCGGG</sequence>